<feature type="non-terminal residue" evidence="1">
    <location>
        <position position="1"/>
    </location>
</feature>
<accession>A0A401P386</accession>
<protein>
    <recommendedName>
        <fullName evidence="3">Dynein assembly factor 1, axonemal</fullName>
    </recommendedName>
</protein>
<keyword evidence="2" id="KW-1185">Reference proteome</keyword>
<dbReference type="SUPFAM" id="SSF52058">
    <property type="entry name" value="L domain-like"/>
    <property type="match status" value="1"/>
</dbReference>
<gene>
    <name evidence="1" type="ORF">scyTo_0013723</name>
</gene>
<proteinExistence type="predicted"/>
<dbReference type="STRING" id="75743.A0A401P386"/>
<evidence type="ECO:0000313" key="2">
    <source>
        <dbReference type="Proteomes" id="UP000288216"/>
    </source>
</evidence>
<dbReference type="Gene3D" id="3.80.10.10">
    <property type="entry name" value="Ribonuclease Inhibitor"/>
    <property type="match status" value="1"/>
</dbReference>
<dbReference type="AlphaFoldDB" id="A0A401P386"/>
<name>A0A401P386_SCYTO</name>
<evidence type="ECO:0008006" key="3">
    <source>
        <dbReference type="Google" id="ProtNLM"/>
    </source>
</evidence>
<dbReference type="EMBL" id="BFAA01007123">
    <property type="protein sequence ID" value="GCB67577.1"/>
    <property type="molecule type" value="Genomic_DNA"/>
</dbReference>
<dbReference type="OrthoDB" id="266138at2759"/>
<reference evidence="1 2" key="1">
    <citation type="journal article" date="2018" name="Nat. Ecol. Evol.">
        <title>Shark genomes provide insights into elasmobranch evolution and the origin of vertebrates.</title>
        <authorList>
            <person name="Hara Y"/>
            <person name="Yamaguchi K"/>
            <person name="Onimaru K"/>
            <person name="Kadota M"/>
            <person name="Koyanagi M"/>
            <person name="Keeley SD"/>
            <person name="Tatsumi K"/>
            <person name="Tanaka K"/>
            <person name="Motone F"/>
            <person name="Kageyama Y"/>
            <person name="Nozu R"/>
            <person name="Adachi N"/>
            <person name="Nishimura O"/>
            <person name="Nakagawa R"/>
            <person name="Tanegashima C"/>
            <person name="Kiyatake I"/>
            <person name="Matsumoto R"/>
            <person name="Murakumo K"/>
            <person name="Nishida K"/>
            <person name="Terakita A"/>
            <person name="Kuratani S"/>
            <person name="Sato K"/>
            <person name="Hyodo S Kuraku.S."/>
        </authorList>
    </citation>
    <scope>NUCLEOTIDE SEQUENCE [LARGE SCALE GENOMIC DNA]</scope>
</reference>
<dbReference type="InterPro" id="IPR032675">
    <property type="entry name" value="LRR_dom_sf"/>
</dbReference>
<sequence>EFGKLADLPNLVDLVFVGNPIEEKYSSEGSWVEEATKRLTRLKKLDGVPVIKQVEEEAED</sequence>
<evidence type="ECO:0000313" key="1">
    <source>
        <dbReference type="EMBL" id="GCB67577.1"/>
    </source>
</evidence>
<organism evidence="1 2">
    <name type="scientific">Scyliorhinus torazame</name>
    <name type="common">Cloudy catshark</name>
    <name type="synonym">Catulus torazame</name>
    <dbReference type="NCBI Taxonomy" id="75743"/>
    <lineage>
        <taxon>Eukaryota</taxon>
        <taxon>Metazoa</taxon>
        <taxon>Chordata</taxon>
        <taxon>Craniata</taxon>
        <taxon>Vertebrata</taxon>
        <taxon>Chondrichthyes</taxon>
        <taxon>Elasmobranchii</taxon>
        <taxon>Galeomorphii</taxon>
        <taxon>Galeoidea</taxon>
        <taxon>Carcharhiniformes</taxon>
        <taxon>Scyliorhinidae</taxon>
        <taxon>Scyliorhinus</taxon>
    </lineage>
</organism>
<dbReference type="Proteomes" id="UP000288216">
    <property type="component" value="Unassembled WGS sequence"/>
</dbReference>
<comment type="caution">
    <text evidence="1">The sequence shown here is derived from an EMBL/GenBank/DDBJ whole genome shotgun (WGS) entry which is preliminary data.</text>
</comment>